<keyword evidence="3" id="KW-1185">Reference proteome</keyword>
<dbReference type="EMBL" id="KZ857543">
    <property type="protein sequence ID" value="RDX40656.1"/>
    <property type="molecule type" value="Genomic_DNA"/>
</dbReference>
<reference evidence="2 3" key="1">
    <citation type="journal article" date="2018" name="Biotechnol. Biofuels">
        <title>Integrative visual omics of the white-rot fungus Polyporus brumalis exposes the biotechnological potential of its oxidative enzymes for delignifying raw plant biomass.</title>
        <authorList>
            <person name="Miyauchi S."/>
            <person name="Rancon A."/>
            <person name="Drula E."/>
            <person name="Hage H."/>
            <person name="Chaduli D."/>
            <person name="Favel A."/>
            <person name="Grisel S."/>
            <person name="Henrissat B."/>
            <person name="Herpoel-Gimbert I."/>
            <person name="Ruiz-Duenas F.J."/>
            <person name="Chevret D."/>
            <person name="Hainaut M."/>
            <person name="Lin J."/>
            <person name="Wang M."/>
            <person name="Pangilinan J."/>
            <person name="Lipzen A."/>
            <person name="Lesage-Meessen L."/>
            <person name="Navarro D."/>
            <person name="Riley R."/>
            <person name="Grigoriev I.V."/>
            <person name="Zhou S."/>
            <person name="Raouche S."/>
            <person name="Rosso M.N."/>
        </authorList>
    </citation>
    <scope>NUCLEOTIDE SEQUENCE [LARGE SCALE GENOMIC DNA]</scope>
    <source>
        <strain evidence="2 3">BRFM 1820</strain>
    </source>
</reference>
<name>A0A371CK43_9APHY</name>
<proteinExistence type="predicted"/>
<dbReference type="PANTHER" id="PTHR38926">
    <property type="entry name" value="F-BOX DOMAIN CONTAINING PROTEIN, EXPRESSED"/>
    <property type="match status" value="1"/>
</dbReference>
<feature type="domain" description="F-box" evidence="1">
    <location>
        <begin position="4"/>
        <end position="55"/>
    </location>
</feature>
<dbReference type="PANTHER" id="PTHR38926:SF5">
    <property type="entry name" value="F-BOX AND LEUCINE-RICH REPEAT PROTEIN 6"/>
    <property type="match status" value="1"/>
</dbReference>
<accession>A0A371CK43</accession>
<dbReference type="InterPro" id="IPR001810">
    <property type="entry name" value="F-box_dom"/>
</dbReference>
<evidence type="ECO:0000313" key="2">
    <source>
        <dbReference type="EMBL" id="RDX40656.1"/>
    </source>
</evidence>
<sequence>MQDINELPPELLSLIFWHRRGQCSQRDFDWLTVTWVCRRWRRVALAYPALWRTIYDGMGRSDKSWIPTFLDRALGAPLVVAIVFSKDAQYTVQALAPHAHMLRVFRLHTTRRAVMLSSYNLIKTTFPFLEELALACHPHQDDPDSDVPPPASYDLPRQNAPRLVDLDLCGLHFPWDSTVYSLLRSFRLSCPATRIPIHRLLLILQACLSLESLSIMGALPFTGEPALHTTIAGPVSMPSLRSLEFLDGLAGITALCDKIMVPSSCKIIIHTYPLHPDLPLEESFAAIIPKYAVFRSLVQQAYALILLSAEEQIRINVTLESCSEPTVNICLQRTIAEEAHMTTDLWEELLDAFCGAPLLDATISYMFIEEFTLHMWRSFASNFPRLETLRVGRQGMLNVGGVDVFMHLLVMVGGDAPEKPSFLRHLRFLELRSLILDERTLEALVMVLEARRDYGYPLAELTLTEAYCRETMDVDAVKRTLEQQVTLSIK</sequence>
<dbReference type="AlphaFoldDB" id="A0A371CK43"/>
<evidence type="ECO:0000313" key="3">
    <source>
        <dbReference type="Proteomes" id="UP000256964"/>
    </source>
</evidence>
<dbReference type="InterPro" id="IPR032675">
    <property type="entry name" value="LRR_dom_sf"/>
</dbReference>
<protein>
    <recommendedName>
        <fullName evidence="1">F-box domain-containing protein</fullName>
    </recommendedName>
</protein>
<dbReference type="Proteomes" id="UP000256964">
    <property type="component" value="Unassembled WGS sequence"/>
</dbReference>
<dbReference type="Pfam" id="PF12937">
    <property type="entry name" value="F-box-like"/>
    <property type="match status" value="1"/>
</dbReference>
<organism evidence="2 3">
    <name type="scientific">Lentinus brumalis</name>
    <dbReference type="NCBI Taxonomy" id="2498619"/>
    <lineage>
        <taxon>Eukaryota</taxon>
        <taxon>Fungi</taxon>
        <taxon>Dikarya</taxon>
        <taxon>Basidiomycota</taxon>
        <taxon>Agaricomycotina</taxon>
        <taxon>Agaricomycetes</taxon>
        <taxon>Polyporales</taxon>
        <taxon>Polyporaceae</taxon>
        <taxon>Lentinus</taxon>
    </lineage>
</organism>
<dbReference type="OrthoDB" id="2733233at2759"/>
<dbReference type="Gene3D" id="3.80.10.10">
    <property type="entry name" value="Ribonuclease Inhibitor"/>
    <property type="match status" value="1"/>
</dbReference>
<evidence type="ECO:0000259" key="1">
    <source>
        <dbReference type="Pfam" id="PF12937"/>
    </source>
</evidence>
<gene>
    <name evidence="2" type="ORF">OH76DRAFT_311685</name>
</gene>
<dbReference type="Gene3D" id="1.20.1280.50">
    <property type="match status" value="1"/>
</dbReference>